<proteinExistence type="predicted"/>
<dbReference type="RefSeq" id="XP_018132741.1">
    <property type="nucleotide sequence ID" value="XM_018272007.2"/>
</dbReference>
<gene>
    <name evidence="2" type="ORF">VE01_02498</name>
</gene>
<evidence type="ECO:0000313" key="3">
    <source>
        <dbReference type="Proteomes" id="UP000091956"/>
    </source>
</evidence>
<feature type="compositionally biased region" description="Basic residues" evidence="1">
    <location>
        <begin position="504"/>
        <end position="514"/>
    </location>
</feature>
<keyword evidence="3" id="KW-1185">Reference proteome</keyword>
<feature type="compositionally biased region" description="Pro residues" evidence="1">
    <location>
        <begin position="908"/>
        <end position="922"/>
    </location>
</feature>
<dbReference type="GeneID" id="28835884"/>
<feature type="compositionally biased region" description="Polar residues" evidence="1">
    <location>
        <begin position="852"/>
        <end position="870"/>
    </location>
</feature>
<evidence type="ECO:0000256" key="1">
    <source>
        <dbReference type="SAM" id="MobiDB-lite"/>
    </source>
</evidence>
<feature type="compositionally biased region" description="Low complexity" evidence="1">
    <location>
        <begin position="1015"/>
        <end position="1026"/>
    </location>
</feature>
<organism evidence="2 3">
    <name type="scientific">Pseudogymnoascus verrucosus</name>
    <dbReference type="NCBI Taxonomy" id="342668"/>
    <lineage>
        <taxon>Eukaryota</taxon>
        <taxon>Fungi</taxon>
        <taxon>Dikarya</taxon>
        <taxon>Ascomycota</taxon>
        <taxon>Pezizomycotina</taxon>
        <taxon>Leotiomycetes</taxon>
        <taxon>Thelebolales</taxon>
        <taxon>Thelebolaceae</taxon>
        <taxon>Pseudogymnoascus</taxon>
    </lineage>
</organism>
<feature type="region of interest" description="Disordered" evidence="1">
    <location>
        <begin position="503"/>
        <end position="563"/>
    </location>
</feature>
<dbReference type="EMBL" id="KV460214">
    <property type="protein sequence ID" value="OBT99008.1"/>
    <property type="molecule type" value="Genomic_DNA"/>
</dbReference>
<feature type="compositionally biased region" description="Low complexity" evidence="1">
    <location>
        <begin position="943"/>
        <end position="960"/>
    </location>
</feature>
<dbReference type="OrthoDB" id="4188028at2759"/>
<feature type="compositionally biased region" description="Basic and acidic residues" evidence="1">
    <location>
        <begin position="773"/>
        <end position="784"/>
    </location>
</feature>
<name>A0A1B8GT46_9PEZI</name>
<feature type="compositionally biased region" description="Basic residues" evidence="1">
    <location>
        <begin position="1090"/>
        <end position="1110"/>
    </location>
</feature>
<feature type="compositionally biased region" description="Pro residues" evidence="1">
    <location>
        <begin position="1040"/>
        <end position="1049"/>
    </location>
</feature>
<dbReference type="AlphaFoldDB" id="A0A1B8GT46"/>
<dbReference type="Proteomes" id="UP000091956">
    <property type="component" value="Unassembled WGS sequence"/>
</dbReference>
<protein>
    <submittedName>
        <fullName evidence="2">Uncharacterized protein</fullName>
    </submittedName>
</protein>
<evidence type="ECO:0000313" key="2">
    <source>
        <dbReference type="EMBL" id="OBT99008.1"/>
    </source>
</evidence>
<feature type="compositionally biased region" description="Low complexity" evidence="1">
    <location>
        <begin position="42"/>
        <end position="60"/>
    </location>
</feature>
<feature type="compositionally biased region" description="Basic and acidic residues" evidence="1">
    <location>
        <begin position="226"/>
        <end position="235"/>
    </location>
</feature>
<feature type="compositionally biased region" description="Pro residues" evidence="1">
    <location>
        <begin position="875"/>
        <end position="884"/>
    </location>
</feature>
<reference evidence="3" key="2">
    <citation type="journal article" date="2018" name="Nat. Commun.">
        <title>Extreme sensitivity to ultraviolet light in the fungal pathogen causing white-nose syndrome of bats.</title>
        <authorList>
            <person name="Palmer J.M."/>
            <person name="Drees K.P."/>
            <person name="Foster J.T."/>
            <person name="Lindner D.L."/>
        </authorList>
    </citation>
    <scope>NUCLEOTIDE SEQUENCE [LARGE SCALE GENOMIC DNA]</scope>
    <source>
        <strain evidence="3">UAMH 10579</strain>
    </source>
</reference>
<feature type="compositionally biased region" description="Basic residues" evidence="1">
    <location>
        <begin position="68"/>
        <end position="78"/>
    </location>
</feature>
<feature type="compositionally biased region" description="Gly residues" evidence="1">
    <location>
        <begin position="115"/>
        <end position="125"/>
    </location>
</feature>
<reference evidence="2 3" key="1">
    <citation type="submission" date="2016-03" db="EMBL/GenBank/DDBJ databases">
        <title>Comparative genomics of Pseudogymnoascus destructans, the fungus causing white-nose syndrome of bats.</title>
        <authorList>
            <person name="Palmer J.M."/>
            <person name="Drees K.P."/>
            <person name="Foster J.T."/>
            <person name="Lindner D.L."/>
        </authorList>
    </citation>
    <scope>NUCLEOTIDE SEQUENCE [LARGE SCALE GENOMIC DNA]</scope>
    <source>
        <strain evidence="2 3">UAMH 10579</strain>
    </source>
</reference>
<dbReference type="STRING" id="342668.A0A1B8GT46"/>
<feature type="compositionally biased region" description="Pro residues" evidence="1">
    <location>
        <begin position="822"/>
        <end position="831"/>
    </location>
</feature>
<feature type="compositionally biased region" description="Basic and acidic residues" evidence="1">
    <location>
        <begin position="189"/>
        <end position="201"/>
    </location>
</feature>
<feature type="compositionally biased region" description="Pro residues" evidence="1">
    <location>
        <begin position="979"/>
        <end position="990"/>
    </location>
</feature>
<feature type="region of interest" description="Disordered" evidence="1">
    <location>
        <begin position="281"/>
        <end position="300"/>
    </location>
</feature>
<feature type="compositionally biased region" description="Low complexity" evidence="1">
    <location>
        <begin position="239"/>
        <end position="249"/>
    </location>
</feature>
<feature type="compositionally biased region" description="Low complexity" evidence="1">
    <location>
        <begin position="1063"/>
        <end position="1089"/>
    </location>
</feature>
<accession>A0A1B8GT46</accession>
<sequence length="1110" mass="122827">MSRNGDEGGSRAGHGPNTSTSSRPRLIVKLPVPSLRTMSIFSHPPTNSHAAAATASSALPAHPPANAPKRRGRPPKNLHRPDYAPPPPKPKVSDLPKPLATRSSKRKAAEMSGEPGAGAGGGSVTGDGDEEDFDGNHQPPRKKSRSVSQAPAVRISTRNRGRRQSNSEGANLEGAEEIANGHVTPAASLHKESSQSEREIQVARTSSRARKQENLTSSNELMASIEPHERLERDGGAMGVTTRAGARTRSTSIKAHAATQDDDTILSVVATEEVLDAVNGEADGIQSDAGTPLKPRGRGRWPNGAIKAKAMVAALSKKAASKKKGAPGKRKTSDDAVVQAVYDRQAHLRSSYKDLRKIIIRAEQALLDRALEELEEDPDRHKKTPYYDNVMKGLDARHTKVLAQNERKDMLKRDLLERRFEANVASTWQQHNLEVKELQEKYEMICKRAIMDILKRATRDDDDAATVSEIETLDPAHVSAVLEGAEENETEEVPTPVELEIKKPVPRGRKSAKRRIADDEPLGRRVAKRHAPAMLSATTQGGEDSEAEVAPEAPPIITTPSRQRNKYQFDEYGVCVPTESKKGAQKEEPNNRAVVKPWITFTNDEIGLRNYPEEIKETNRGPIPSGYIHLDQFRGIYDISGRAEDYDEELISRHLLHPRMGLPVPGSINPDNAVPPTDWTKVLKNTPAPIYIRDEEYPEGQSTSKSWNMIMTEREWKELERRMDAGMSLRVGLGRTGLATFDAIARDKDLQSDMIEDILAASQIIEKELKEKLQRSVTPQKKDATPAVEEAAPIERPPTPDTAKLLLLADAIEMSILEPKVQSPPPPPPPHPIHRASFTQAPPVQQAPPTPRSQAQMLSIAFINNPSPSHNALPPLAPQVPPPQQQQHQPQQQQQQQRPYPGPVMMAGPPPHQQPPPPPPPQRTMQMQYPPIQPHPPTSFYGPSNSPSLRTSRSSSGLRNILPRAIPNEVPRQHHRYQQPPPPPPPPPQQQAPQQQQHHMPHEHQRFYEGPVQLPPYLGGEQQQQQYGGGGYRQVAPRQPYSPYPPPQQHPQHQGHQMHHQHGQPQHGQSQHSPLQHQGQPQHSPLQHHQSPHTHHGSPHHPPTHPSPRR</sequence>
<feature type="region of interest" description="Disordered" evidence="1">
    <location>
        <begin position="773"/>
        <end position="801"/>
    </location>
</feature>
<feature type="compositionally biased region" description="Low complexity" evidence="1">
    <location>
        <begin position="885"/>
        <end position="899"/>
    </location>
</feature>
<feature type="region of interest" description="Disordered" evidence="1">
    <location>
        <begin position="1"/>
        <end position="260"/>
    </location>
</feature>
<feature type="region of interest" description="Disordered" evidence="1">
    <location>
        <begin position="819"/>
        <end position="1110"/>
    </location>
</feature>